<dbReference type="EMBL" id="SWFS01000552">
    <property type="protein sequence ID" value="KAA8897832.1"/>
    <property type="molecule type" value="Genomic_DNA"/>
</dbReference>
<dbReference type="VEuPathDB" id="FungiDB:TRICI_006642"/>
<organism evidence="2 3">
    <name type="scientific">Trichomonascus ciferrii</name>
    <dbReference type="NCBI Taxonomy" id="44093"/>
    <lineage>
        <taxon>Eukaryota</taxon>
        <taxon>Fungi</taxon>
        <taxon>Dikarya</taxon>
        <taxon>Ascomycota</taxon>
        <taxon>Saccharomycotina</taxon>
        <taxon>Dipodascomycetes</taxon>
        <taxon>Dipodascales</taxon>
        <taxon>Trichomonascaceae</taxon>
        <taxon>Trichomonascus</taxon>
        <taxon>Trichomonascus ciferrii complex</taxon>
    </lineage>
</organism>
<dbReference type="Proteomes" id="UP000761534">
    <property type="component" value="Unassembled WGS sequence"/>
</dbReference>
<protein>
    <recommendedName>
        <fullName evidence="1">Thioredoxin domain-containing protein</fullName>
    </recommendedName>
</protein>
<evidence type="ECO:0000313" key="2">
    <source>
        <dbReference type="EMBL" id="KAA8897832.1"/>
    </source>
</evidence>
<evidence type="ECO:0000259" key="1">
    <source>
        <dbReference type="Pfam" id="PF00085"/>
    </source>
</evidence>
<dbReference type="InterPro" id="IPR036249">
    <property type="entry name" value="Thioredoxin-like_sf"/>
</dbReference>
<name>A0A642UEZ5_9ASCO</name>
<dbReference type="SUPFAM" id="SSF52833">
    <property type="entry name" value="Thioredoxin-like"/>
    <property type="match status" value="1"/>
</dbReference>
<dbReference type="InterPro" id="IPR013766">
    <property type="entry name" value="Thioredoxin_domain"/>
</dbReference>
<feature type="domain" description="Thioredoxin" evidence="1">
    <location>
        <begin position="8"/>
        <end position="101"/>
    </location>
</feature>
<evidence type="ECO:0000313" key="3">
    <source>
        <dbReference type="Proteomes" id="UP000761534"/>
    </source>
</evidence>
<proteinExistence type="predicted"/>
<reference evidence="2" key="1">
    <citation type="journal article" date="2019" name="G3 (Bethesda)">
        <title>Genome Assemblies of Two Rare Opportunistic Yeast Pathogens: Diutina rugosa (syn. Candida rugosa) and Trichomonascus ciferrii (syn. Candida ciferrii).</title>
        <authorList>
            <person name="Mixao V."/>
            <person name="Saus E."/>
            <person name="Hansen A.P."/>
            <person name="Lass-Florl C."/>
            <person name="Gabaldon T."/>
        </authorList>
    </citation>
    <scope>NUCLEOTIDE SEQUENCE</scope>
    <source>
        <strain evidence="2">CBS 4856</strain>
    </source>
</reference>
<dbReference type="AlphaFoldDB" id="A0A642UEZ5"/>
<dbReference type="Gene3D" id="3.40.30.10">
    <property type="entry name" value="Glutaredoxin"/>
    <property type="match status" value="1"/>
</dbReference>
<dbReference type="CDD" id="cd02947">
    <property type="entry name" value="TRX_family"/>
    <property type="match status" value="1"/>
</dbReference>
<gene>
    <name evidence="2" type="ORF">TRICI_006642</name>
</gene>
<dbReference type="Pfam" id="PF00085">
    <property type="entry name" value="Thioredoxin"/>
    <property type="match status" value="1"/>
</dbReference>
<accession>A0A642UEZ5</accession>
<sequence>MGLTELETDYEFETGVGACDMALVLFFIQYDDGCKQAETLLENLPGLFPLIRFYKVDSAKLSDVAAKCNISQFPTCCLFKNGVLSKSLTGVTNLDQTRDMVEANL</sequence>
<comment type="caution">
    <text evidence="2">The sequence shown here is derived from an EMBL/GenBank/DDBJ whole genome shotgun (WGS) entry which is preliminary data.</text>
</comment>
<keyword evidence="3" id="KW-1185">Reference proteome</keyword>